<dbReference type="AlphaFoldDB" id="A0A0P9USW5"/>
<name>A0A0P9USW5_9PSED</name>
<dbReference type="Proteomes" id="UP000050455">
    <property type="component" value="Unassembled WGS sequence"/>
</dbReference>
<dbReference type="SUPFAM" id="SSF55874">
    <property type="entry name" value="ATPase domain of HSP90 chaperone/DNA topoisomerase II/histidine kinase"/>
    <property type="match status" value="1"/>
</dbReference>
<comment type="caution">
    <text evidence="1">The sequence shown here is derived from an EMBL/GenBank/DDBJ whole genome shotgun (WGS) entry which is preliminary data.</text>
</comment>
<accession>A0A0P9USW5</accession>
<evidence type="ECO:0000313" key="1">
    <source>
        <dbReference type="EMBL" id="KPX92756.1"/>
    </source>
</evidence>
<organism evidence="1 2">
    <name type="scientific">Pseudomonas meliae</name>
    <dbReference type="NCBI Taxonomy" id="86176"/>
    <lineage>
        <taxon>Bacteria</taxon>
        <taxon>Pseudomonadati</taxon>
        <taxon>Pseudomonadota</taxon>
        <taxon>Gammaproteobacteria</taxon>
        <taxon>Pseudomonadales</taxon>
        <taxon>Pseudomonadaceae</taxon>
        <taxon>Pseudomonas</taxon>
    </lineage>
</organism>
<gene>
    <name evidence="1" type="ORF">ALO64_03866</name>
</gene>
<dbReference type="InterPro" id="IPR036890">
    <property type="entry name" value="HATPase_C_sf"/>
</dbReference>
<dbReference type="EMBL" id="LJQT01000108">
    <property type="protein sequence ID" value="KPX92756.1"/>
    <property type="molecule type" value="Genomic_DNA"/>
</dbReference>
<evidence type="ECO:0000313" key="2">
    <source>
        <dbReference type="Proteomes" id="UP000050455"/>
    </source>
</evidence>
<dbReference type="PATRIC" id="fig|86176.4.peg.4355"/>
<keyword evidence="2" id="KW-1185">Reference proteome</keyword>
<sequence length="812" mass="92631">MLLPFELDPQIIHHIIYSQAGSIGKAVIELIMNSVDAKATTVRLTMTKAGFDCVDDGTGFASREDVVRYFGRFGTPHQEGDATYGRFRLGRGQIMAHAKTEWISNCWSMRVDTRAMGYSYELEDLNEPSNGCSITGTWYETLTDLELMSAVQEIRDLVRYTPISVELNGRVITRNPANEKWDFEDDWAYYRAKEEGPVSIYNQGVLIRHDSSHVWGAGGLIVSKKAINLNVSRTEILRKTCPVWKPIAKEFKRLAEAVSAKLGDHRKTEARREKSARALLSGDENIFEVYAKEEVITLLPGKRHITLFDFRNKAFNWHKGMYTLIEHGDDIPKGEAIAREGLIQIVHPKTLERFGCHNHIDFEEALERALCNISEAAQAAIDGGKRAPWFWRGETLEAPALAAYSTFRDAFIERTQIVDDRQALDKETRRAWTALRWCLQHYAGACVGAERYRNGTLRYDEKRLQILLGESNTAEAWTDGRTYLAISSDVVRRLNSKPMETVAYIFGLVEHEVAHQGDSIACGHDEAFYQRYHDISIRMAPERQRFMHKWLMKYTMSLEREAQKNRGRAWSERYLVDRVGNGRLKRGLSPVIDDVSADPVVIEAVPEQSMTLLSIINASLVQTGACPEPPNWEAVREQARIDQQAVTERAREAHEVRKAEDAEFDRYLQGLEDEAAADVQKILALGSTEFPEGVLAYLVNAVVCGGYSDDDIKRAWTNKEWEHEDHPGEYYHEDFDLNEPIDPELEAAMDAEFEREIANEKPIGAQLWRIDEDCRQHIYEGETFWLLERNAAAAGFSQVEAYLKWRHKEAEA</sequence>
<proteinExistence type="predicted"/>
<dbReference type="RefSeq" id="WP_044345228.1">
    <property type="nucleotide sequence ID" value="NZ_JYHE01000140.1"/>
</dbReference>
<dbReference type="Gene3D" id="3.30.565.10">
    <property type="entry name" value="Histidine kinase-like ATPase, C-terminal domain"/>
    <property type="match status" value="1"/>
</dbReference>
<dbReference type="Pfam" id="PF13589">
    <property type="entry name" value="HATPase_c_3"/>
    <property type="match status" value="1"/>
</dbReference>
<reference evidence="1 2" key="1">
    <citation type="submission" date="2015-09" db="EMBL/GenBank/DDBJ databases">
        <title>Genome announcement of multiple Pseudomonas syringae strains.</title>
        <authorList>
            <person name="Thakur S."/>
            <person name="Wang P.W."/>
            <person name="Gong Y."/>
            <person name="Weir B.S."/>
            <person name="Guttman D.S."/>
        </authorList>
    </citation>
    <scope>NUCLEOTIDE SEQUENCE [LARGE SCALE GENOMIC DNA]</scope>
    <source>
        <strain evidence="1 2">ICMP6289</strain>
    </source>
</reference>
<protein>
    <submittedName>
        <fullName evidence="1">DNA mismatch repair protein MutL</fullName>
    </submittedName>
</protein>